<organism evidence="2 3">
    <name type="scientific">Kwoniella shivajii</name>
    <dbReference type="NCBI Taxonomy" id="564305"/>
    <lineage>
        <taxon>Eukaryota</taxon>
        <taxon>Fungi</taxon>
        <taxon>Dikarya</taxon>
        <taxon>Basidiomycota</taxon>
        <taxon>Agaricomycotina</taxon>
        <taxon>Tremellomycetes</taxon>
        <taxon>Tremellales</taxon>
        <taxon>Cryptococcaceae</taxon>
        <taxon>Kwoniella</taxon>
    </lineage>
</organism>
<gene>
    <name evidence="2" type="ORF">IL334_003640</name>
</gene>
<feature type="compositionally biased region" description="Polar residues" evidence="1">
    <location>
        <begin position="217"/>
        <end position="233"/>
    </location>
</feature>
<dbReference type="Proteomes" id="UP001329825">
    <property type="component" value="Chromosome 4"/>
</dbReference>
<feature type="compositionally biased region" description="Basic and acidic residues" evidence="1">
    <location>
        <begin position="67"/>
        <end position="96"/>
    </location>
</feature>
<evidence type="ECO:0000256" key="1">
    <source>
        <dbReference type="SAM" id="MobiDB-lite"/>
    </source>
</evidence>
<feature type="compositionally biased region" description="Polar residues" evidence="1">
    <location>
        <begin position="412"/>
        <end position="422"/>
    </location>
</feature>
<name>A0ABZ1CZU2_9TREE</name>
<evidence type="ECO:0000313" key="3">
    <source>
        <dbReference type="Proteomes" id="UP001329825"/>
    </source>
</evidence>
<feature type="compositionally biased region" description="Polar residues" evidence="1">
    <location>
        <begin position="267"/>
        <end position="301"/>
    </location>
</feature>
<proteinExistence type="predicted"/>
<feature type="compositionally biased region" description="Low complexity" evidence="1">
    <location>
        <begin position="470"/>
        <end position="487"/>
    </location>
</feature>
<feature type="compositionally biased region" description="Acidic residues" evidence="1">
    <location>
        <begin position="139"/>
        <end position="150"/>
    </location>
</feature>
<accession>A0ABZ1CZU2</accession>
<keyword evidence="3" id="KW-1185">Reference proteome</keyword>
<feature type="compositionally biased region" description="Basic residues" evidence="1">
    <location>
        <begin position="673"/>
        <end position="683"/>
    </location>
</feature>
<dbReference type="GeneID" id="87955771"/>
<feature type="compositionally biased region" description="Polar residues" evidence="1">
    <location>
        <begin position="577"/>
        <end position="589"/>
    </location>
</feature>
<evidence type="ECO:0000313" key="2">
    <source>
        <dbReference type="EMBL" id="WRT66680.1"/>
    </source>
</evidence>
<feature type="compositionally biased region" description="Low complexity" evidence="1">
    <location>
        <begin position="522"/>
        <end position="543"/>
    </location>
</feature>
<feature type="region of interest" description="Disordered" evidence="1">
    <location>
        <begin position="612"/>
        <end position="700"/>
    </location>
</feature>
<reference evidence="2 3" key="1">
    <citation type="submission" date="2024-01" db="EMBL/GenBank/DDBJ databases">
        <title>Comparative genomics of Cryptococcus and Kwoniella reveals pathogenesis evolution and contrasting modes of karyotype evolution via chromosome fusion or intercentromeric recombination.</title>
        <authorList>
            <person name="Coelho M.A."/>
            <person name="David-Palma M."/>
            <person name="Shea T."/>
            <person name="Bowers K."/>
            <person name="McGinley-Smith S."/>
            <person name="Mohammad A.W."/>
            <person name="Gnirke A."/>
            <person name="Yurkov A.M."/>
            <person name="Nowrousian M."/>
            <person name="Sun S."/>
            <person name="Cuomo C.A."/>
            <person name="Heitman J."/>
        </authorList>
    </citation>
    <scope>NUCLEOTIDE SEQUENCE [LARGE SCALE GENOMIC DNA]</scope>
    <source>
        <strain evidence="2">CBS 11374</strain>
    </source>
</reference>
<feature type="compositionally biased region" description="Polar residues" evidence="1">
    <location>
        <begin position="622"/>
        <end position="632"/>
    </location>
</feature>
<evidence type="ECO:0008006" key="4">
    <source>
        <dbReference type="Google" id="ProtNLM"/>
    </source>
</evidence>
<feature type="compositionally biased region" description="Polar residues" evidence="1">
    <location>
        <begin position="106"/>
        <end position="120"/>
    </location>
</feature>
<feature type="compositionally biased region" description="Polar residues" evidence="1">
    <location>
        <begin position="1"/>
        <end position="14"/>
    </location>
</feature>
<feature type="compositionally biased region" description="Polar residues" evidence="1">
    <location>
        <begin position="454"/>
        <end position="463"/>
    </location>
</feature>
<feature type="compositionally biased region" description="Low complexity" evidence="1">
    <location>
        <begin position="612"/>
        <end position="621"/>
    </location>
</feature>
<protein>
    <recommendedName>
        <fullName evidence="4">SUN domain-containing protein</fullName>
    </recommendedName>
</protein>
<dbReference type="RefSeq" id="XP_062791420.1">
    <property type="nucleotide sequence ID" value="XM_062935369.1"/>
</dbReference>
<dbReference type="EMBL" id="CP141884">
    <property type="protein sequence ID" value="WRT66680.1"/>
    <property type="molecule type" value="Genomic_DNA"/>
</dbReference>
<sequence length="900" mass="98474">MPGRASTVTSLYSDDQTEVPPLTSPISKDNFDYDRYDNQQNQYGGEGGVKEGRLIDYDLPTPIANPKGKDKDSKMDLAPGDKLRELLNIMKKEIESTKTPIHISDQVGSGTSQRPNNQDHMSSRESSPDRKNRDSGIAYEEEEEEEEEESPPTPPPRIGNPYAARRGERRESPNLSQPGRLPSRAAVLLNSTSRSPPSPVLEAEAKSPPTRLEAFLASTSSMPPTQYAESSSAARYHNPLSHSQSRRDSVSSTSSSRKGKDRAFSPIQVTTQEQEYTSANPRRNRFRQTTPTPIETSSSAENMRGHTPITPRRLSVDLAPDDISSFARNAVDLEVRGEVELDLDEGLSGLGWDETSESILEDKVVPTEPSPRHGKHRIRSVSRSPERRERSVTAKPRSPSPPRNPRHPQSRLSPISNPSTRRTPPLSRSIPPTKRSSPSPPLPALPEPDLSASENSEIDTYSSRRAALFRSTSRSAPTSASTSRNTTKNSSGSYGTATAYRSRLSPRDTVEGNEDSPLVAGSRILPRRSPQSRSSPNRSTSPEPANPGSVTPGKPYQSPTQPSPPTRPYSSTKPSHEQSTGKVETNLRSPRNVEDMIIPAQQPIRVGISLTSTSNSISTPTKLQNPNMSTIPTPKPPGAWQSTPRNKVRFNPSPLSRSPIKPDTPSQEGVSVHRLRVSPRRSPKAKDNDKEKSKDDIGDSSFLGRLAGSISSPLKRSKLAIPIPPRSTTFTLHSSSLEKARSITLAAEQNLMMSQKQWLEALAAINAATASGSVGDVVKKGWGWSTWLLWALVEVLVIWSVFRVTIDYATSLNHLSTLDPFHPLSLPFRQSTSSSFTTWGHGPFGLSNPINLNIPIPSALQSLVGHGRNANFFDLVESWSIWKISHQGVVEGRLVAGVPS</sequence>
<feature type="region of interest" description="Disordered" evidence="1">
    <location>
        <begin position="341"/>
        <end position="593"/>
    </location>
</feature>
<feature type="region of interest" description="Disordered" evidence="1">
    <location>
        <begin position="1"/>
        <end position="313"/>
    </location>
</feature>
<feature type="compositionally biased region" description="Basic and acidic residues" evidence="1">
    <location>
        <begin position="684"/>
        <end position="697"/>
    </location>
</feature>
<feature type="compositionally biased region" description="Basic and acidic residues" evidence="1">
    <location>
        <begin position="121"/>
        <end position="134"/>
    </location>
</feature>